<dbReference type="EMBL" id="OUNE01000043">
    <property type="protein sequence ID" value="SPP32829.1"/>
    <property type="molecule type" value="Genomic_DNA"/>
</dbReference>
<organism evidence="1">
    <name type="scientific">Wolbachia endosymbiont of Aleurodicus dispersus</name>
    <dbReference type="NCBI Taxonomy" id="1288877"/>
    <lineage>
        <taxon>Bacteria</taxon>
        <taxon>Pseudomonadati</taxon>
        <taxon>Pseudomonadota</taxon>
        <taxon>Alphaproteobacteria</taxon>
        <taxon>Rickettsiales</taxon>
        <taxon>Anaplasmataceae</taxon>
        <taxon>Wolbachieae</taxon>
        <taxon>Wolbachia</taxon>
    </lineage>
</organism>
<dbReference type="AlphaFoldDB" id="A0A3B0JC95"/>
<proteinExistence type="predicted"/>
<gene>
    <name evidence="1" type="ORF">WBAD_0215</name>
</gene>
<protein>
    <submittedName>
        <fullName evidence="1">Uncharacterized protein</fullName>
    </submittedName>
</protein>
<name>A0A3B0JC95_9RICK</name>
<reference evidence="1" key="1">
    <citation type="submission" date="2018-04" db="EMBL/GenBank/DDBJ databases">
        <authorList>
            <person name="Go L.Y."/>
            <person name="Mitchell J.A."/>
        </authorList>
    </citation>
    <scope>NUCLEOTIDE SEQUENCE</scope>
    <source>
        <strain evidence="1">WBAD</strain>
    </source>
</reference>
<evidence type="ECO:0000313" key="1">
    <source>
        <dbReference type="EMBL" id="SPP32829.1"/>
    </source>
</evidence>
<sequence>MIHIRNALPKQHMTSYALKAPAFSHMQSHMLAHAPNLHHGQFDLYHNHFGLHNNYHDTFYNYHDTFHNYHDGFGFLY</sequence>
<accession>A0A3B0JC95</accession>